<dbReference type="CDD" id="cd00229">
    <property type="entry name" value="SGNH_hydrolase"/>
    <property type="match status" value="1"/>
</dbReference>
<dbReference type="EMBL" id="CP033433">
    <property type="protein sequence ID" value="AYQ72271.1"/>
    <property type="molecule type" value="Genomic_DNA"/>
</dbReference>
<dbReference type="Pfam" id="PF13472">
    <property type="entry name" value="Lipase_GDSL_2"/>
    <property type="match status" value="1"/>
</dbReference>
<keyword evidence="2" id="KW-0378">Hydrolase</keyword>
<reference evidence="2 3" key="1">
    <citation type="submission" date="2018-10" db="EMBL/GenBank/DDBJ databases">
        <title>Genome Sequence of Cohnella sp.</title>
        <authorList>
            <person name="Srinivasan S."/>
            <person name="Kim M.K."/>
        </authorList>
    </citation>
    <scope>NUCLEOTIDE SEQUENCE [LARGE SCALE GENOMIC DNA]</scope>
    <source>
        <strain evidence="2 3">18JY8-7</strain>
    </source>
</reference>
<keyword evidence="3" id="KW-1185">Reference proteome</keyword>
<name>A0A3G3JWP3_9BACL</name>
<sequence length="182" mass="20197">MKRVLLLGDSIRLGYEPFVREGLAGLAEVVAPEENGRFAKHTLWGVNLWLRDLGKPDVVHWNNGLWDLHHEPPMVEALTSLPEYLETLRRILNELQRTGAAVIFATTTPIAPDGAGRSNAEIDTYNEAAVLLMRSSGVEVNDLNALVKADLNGFLCEDKLHLTEQGSRRCAAQVVEKIKAYL</sequence>
<dbReference type="SUPFAM" id="SSF52266">
    <property type="entry name" value="SGNH hydrolase"/>
    <property type="match status" value="1"/>
</dbReference>
<accession>A0A3G3JWP3</accession>
<dbReference type="KEGG" id="coh:EAV92_06630"/>
<proteinExistence type="predicted"/>
<gene>
    <name evidence="2" type="ORF">EAV92_06630</name>
</gene>
<dbReference type="InterPro" id="IPR036514">
    <property type="entry name" value="SGNH_hydro_sf"/>
</dbReference>
<dbReference type="GO" id="GO:0016787">
    <property type="term" value="F:hydrolase activity"/>
    <property type="evidence" value="ECO:0007669"/>
    <property type="project" value="UniProtKB-KW"/>
</dbReference>
<dbReference type="Gene3D" id="3.40.50.1110">
    <property type="entry name" value="SGNH hydrolase"/>
    <property type="match status" value="1"/>
</dbReference>
<protein>
    <submittedName>
        <fullName evidence="2">SGNH/GDSL hydrolase family protein</fullName>
    </submittedName>
</protein>
<organism evidence="2 3">
    <name type="scientific">Cohnella candidum</name>
    <dbReference type="NCBI Taxonomy" id="2674991"/>
    <lineage>
        <taxon>Bacteria</taxon>
        <taxon>Bacillati</taxon>
        <taxon>Bacillota</taxon>
        <taxon>Bacilli</taxon>
        <taxon>Bacillales</taxon>
        <taxon>Paenibacillaceae</taxon>
        <taxon>Cohnella</taxon>
    </lineage>
</organism>
<dbReference type="InterPro" id="IPR013830">
    <property type="entry name" value="SGNH_hydro"/>
</dbReference>
<evidence type="ECO:0000313" key="3">
    <source>
        <dbReference type="Proteomes" id="UP000269097"/>
    </source>
</evidence>
<evidence type="ECO:0000259" key="1">
    <source>
        <dbReference type="Pfam" id="PF13472"/>
    </source>
</evidence>
<dbReference type="RefSeq" id="WP_123040331.1">
    <property type="nucleotide sequence ID" value="NZ_CP033433.1"/>
</dbReference>
<feature type="domain" description="SGNH hydrolase-type esterase" evidence="1">
    <location>
        <begin position="7"/>
        <end position="168"/>
    </location>
</feature>
<dbReference type="AlphaFoldDB" id="A0A3G3JWP3"/>
<dbReference type="Proteomes" id="UP000269097">
    <property type="component" value="Chromosome"/>
</dbReference>
<evidence type="ECO:0000313" key="2">
    <source>
        <dbReference type="EMBL" id="AYQ72271.1"/>
    </source>
</evidence>